<dbReference type="InterPro" id="IPR035892">
    <property type="entry name" value="C2_domain_sf"/>
</dbReference>
<dbReference type="InterPro" id="IPR002420">
    <property type="entry name" value="PI3K-type_C2_dom"/>
</dbReference>
<dbReference type="PROSITE" id="PS51547">
    <property type="entry name" value="C2_PI3K"/>
    <property type="match status" value="1"/>
</dbReference>
<dbReference type="Pfam" id="PF00792">
    <property type="entry name" value="PI3K_C2"/>
    <property type="match status" value="1"/>
</dbReference>
<evidence type="ECO:0000313" key="3">
    <source>
        <dbReference type="EMBL" id="CAD7442878.1"/>
    </source>
</evidence>
<dbReference type="EMBL" id="OD565889">
    <property type="protein sequence ID" value="CAD7442878.1"/>
    <property type="molecule type" value="Genomic_DNA"/>
</dbReference>
<name>A0A7R9I293_9NEOP</name>
<feature type="domain" description="C2 PI3K-type" evidence="2">
    <location>
        <begin position="173"/>
        <end position="337"/>
    </location>
</feature>
<proteinExistence type="inferred from homology"/>
<dbReference type="AlphaFoldDB" id="A0A7R9I293"/>
<dbReference type="Gene3D" id="2.60.40.150">
    <property type="entry name" value="C2 domain"/>
    <property type="match status" value="1"/>
</dbReference>
<organism evidence="3">
    <name type="scientific">Timema bartmani</name>
    <dbReference type="NCBI Taxonomy" id="61472"/>
    <lineage>
        <taxon>Eukaryota</taxon>
        <taxon>Metazoa</taxon>
        <taxon>Ecdysozoa</taxon>
        <taxon>Arthropoda</taxon>
        <taxon>Hexapoda</taxon>
        <taxon>Insecta</taxon>
        <taxon>Pterygota</taxon>
        <taxon>Neoptera</taxon>
        <taxon>Polyneoptera</taxon>
        <taxon>Phasmatodea</taxon>
        <taxon>Timematodea</taxon>
        <taxon>Timematoidea</taxon>
        <taxon>Timematidae</taxon>
        <taxon>Timema</taxon>
    </lineage>
</organism>
<accession>A0A7R9I293</accession>
<dbReference type="CDD" id="cd04012">
    <property type="entry name" value="C2A_PI3K_class_II"/>
    <property type="match status" value="1"/>
</dbReference>
<sequence length="358" mass="40067">MEDILPNEPTHPISHDSLIILLETVECEMERVVNAASEMSGRGNSNIMPSLQPERVGQAVKAICALMGNVETMDITEAVEGFKTACLQFTTPEYMVNESTSVGPEIVRERGDYAVVTLRHPTSTLHDTILLHCDRIRDAMQGLIETYCQAFRVDFQLLSRADLPANKRHSCDVLDTVLVHVGALHRLLVGWNHTDFVIAGQIYHGTRPVGHPVLSLPVVRSKALYERVVFDFWLNFESTSVCMLPRESRLVLVLYGRLEIPPENVDAKEASAEPRMQQVELGWSSIQFFNYERIMAQGSYLLSLWPALADKRLGPAPASGTHPHGDIDPVICRGRVPGLWWLHCIPLQGEERSLVTDI</sequence>
<protein>
    <recommendedName>
        <fullName evidence="2">C2 PI3K-type domain-containing protein</fullName>
    </recommendedName>
</protein>
<comment type="similarity">
    <text evidence="1">Belongs to the PI3/PI4-kinase family.</text>
</comment>
<dbReference type="SMART" id="SM00142">
    <property type="entry name" value="PI3K_C2"/>
    <property type="match status" value="1"/>
</dbReference>
<evidence type="ECO:0000256" key="1">
    <source>
        <dbReference type="PROSITE-ProRule" id="PRU00880"/>
    </source>
</evidence>
<evidence type="ECO:0000259" key="2">
    <source>
        <dbReference type="PROSITE" id="PS51547"/>
    </source>
</evidence>
<reference evidence="3" key="1">
    <citation type="submission" date="2020-11" db="EMBL/GenBank/DDBJ databases">
        <authorList>
            <person name="Tran Van P."/>
        </authorList>
    </citation>
    <scope>NUCLEOTIDE SEQUENCE</scope>
</reference>
<gene>
    <name evidence="3" type="ORF">TBIB3V08_LOCUS5297</name>
</gene>
<dbReference type="SUPFAM" id="SSF49562">
    <property type="entry name" value="C2 domain (Calcium/lipid-binding domain, CaLB)"/>
    <property type="match status" value="1"/>
</dbReference>